<feature type="region of interest" description="Disordered" evidence="1">
    <location>
        <begin position="405"/>
        <end position="507"/>
    </location>
</feature>
<dbReference type="WBParaSite" id="TTAC_0000702901-mRNA-1">
    <property type="protein sequence ID" value="TTAC_0000702901-mRNA-1"/>
    <property type="gene ID" value="TTAC_0000702901"/>
</dbReference>
<protein>
    <submittedName>
        <fullName evidence="2">SH3 domain-containing protein C23A1.17</fullName>
    </submittedName>
</protein>
<dbReference type="PANTHER" id="PTHR45691:SF6">
    <property type="entry name" value="PROTEIN DIAPHANOUS"/>
    <property type="match status" value="1"/>
</dbReference>
<organism evidence="2">
    <name type="scientific">Hydatigena taeniaeformis</name>
    <name type="common">Feline tapeworm</name>
    <name type="synonym">Taenia taeniaeformis</name>
    <dbReference type="NCBI Taxonomy" id="6205"/>
    <lineage>
        <taxon>Eukaryota</taxon>
        <taxon>Metazoa</taxon>
        <taxon>Spiralia</taxon>
        <taxon>Lophotrochozoa</taxon>
        <taxon>Platyhelminthes</taxon>
        <taxon>Cestoda</taxon>
        <taxon>Eucestoda</taxon>
        <taxon>Cyclophyllidea</taxon>
        <taxon>Taeniidae</taxon>
        <taxon>Hydatigera</taxon>
    </lineage>
</organism>
<feature type="compositionally biased region" description="Polar residues" evidence="1">
    <location>
        <begin position="441"/>
        <end position="450"/>
    </location>
</feature>
<dbReference type="GO" id="GO:0005884">
    <property type="term" value="C:actin filament"/>
    <property type="evidence" value="ECO:0007669"/>
    <property type="project" value="TreeGrafter"/>
</dbReference>
<dbReference type="PANTHER" id="PTHR45691">
    <property type="entry name" value="PROTEIN DIAPHANOUS"/>
    <property type="match status" value="1"/>
</dbReference>
<feature type="compositionally biased region" description="Pro residues" evidence="1">
    <location>
        <begin position="427"/>
        <end position="439"/>
    </location>
</feature>
<reference evidence="2" key="1">
    <citation type="submission" date="2017-02" db="UniProtKB">
        <authorList>
            <consortium name="WormBaseParasite"/>
        </authorList>
    </citation>
    <scope>IDENTIFICATION</scope>
</reference>
<accession>A0A0R3X1F4</accession>
<proteinExistence type="predicted"/>
<feature type="compositionally biased region" description="Basic and acidic residues" evidence="1">
    <location>
        <begin position="123"/>
        <end position="132"/>
    </location>
</feature>
<dbReference type="InterPro" id="IPR051412">
    <property type="entry name" value="Formin_Homology_Diaphanous_sf"/>
</dbReference>
<evidence type="ECO:0000313" key="2">
    <source>
        <dbReference type="WBParaSite" id="TTAC_0000702901-mRNA-1"/>
    </source>
</evidence>
<sequence>LPETWYNLALLPSTNSNAPFKAYMPVSMAANLGVSQPQTQQSLQQPPQPPPMGCNQCVAPPQTGRPLTHLTGKSPCCALGELVDVTPKCPPNPVPPSMPPFAPCQTPLLCPEPFPTVRPYYRLPREPYDPYRPRRSQSKRKNSKKRSKTPKKAKPHEREHTESPSKDGKGKKKSRSPSPPQSKSPRSKPLKSAGPGPLSTSTGPLSSVTPTQLPPPPTVEQLQSAVLRPVQPRPKPYSIETAQTLPMPATYLISVEPEKVATRERSRTPERRLHPCHCMPMIYCMPSCPYPCHQLRSPRADRRIQRLLEMCEGVSLAPTYSVKEEAFTHSCILVLFMCYFIVFKKNPIKVQVVKTPPSDQSTRSVLPNITTEYPHEMSPLRTIIKTSPPPQQPLNSQALFGMKKATDDEDRGEFRAGRPPSRRGAPPLQPPPPPPPPPLQGGSTLSTPNRGNPAPRLGPKPTIQWPPRIRPGGSDKPTSPPIIEFGGVKRISESSDDCGGGGASQVEGSYEVIWDYFSENGGETDEEGGDREVGLKGGQSGLK</sequence>
<feature type="region of interest" description="Disordered" evidence="1">
    <location>
        <begin position="519"/>
        <end position="543"/>
    </location>
</feature>
<dbReference type="GO" id="GO:0030041">
    <property type="term" value="P:actin filament polymerization"/>
    <property type="evidence" value="ECO:0007669"/>
    <property type="project" value="TreeGrafter"/>
</dbReference>
<feature type="region of interest" description="Disordered" evidence="1">
    <location>
        <begin position="120"/>
        <end position="221"/>
    </location>
</feature>
<feature type="compositionally biased region" description="Basic residues" evidence="1">
    <location>
        <begin position="133"/>
        <end position="155"/>
    </location>
</feature>
<evidence type="ECO:0000256" key="1">
    <source>
        <dbReference type="SAM" id="MobiDB-lite"/>
    </source>
</evidence>
<feature type="compositionally biased region" description="Basic and acidic residues" evidence="1">
    <location>
        <begin position="156"/>
        <end position="168"/>
    </location>
</feature>
<name>A0A0R3X1F4_HYDTA</name>
<feature type="compositionally biased region" description="Low complexity" evidence="1">
    <location>
        <begin position="417"/>
        <end position="426"/>
    </location>
</feature>
<dbReference type="AlphaFoldDB" id="A0A0R3X1F4"/>